<dbReference type="Pfam" id="PF01535">
    <property type="entry name" value="PPR"/>
    <property type="match status" value="1"/>
</dbReference>
<keyword evidence="4" id="KW-1185">Reference proteome</keyword>
<dbReference type="InterPro" id="IPR046960">
    <property type="entry name" value="PPR_At4g14850-like_plant"/>
</dbReference>
<keyword evidence="1" id="KW-0677">Repeat</keyword>
<accession>A0A9D4VSU1</accession>
<dbReference type="EMBL" id="JAMSHJ010000007">
    <property type="protein sequence ID" value="KAI5389052.1"/>
    <property type="molecule type" value="Genomic_DNA"/>
</dbReference>
<name>A0A9D4VSU1_PEA</name>
<dbReference type="GO" id="GO:0004820">
    <property type="term" value="F:glycine-tRNA ligase activity"/>
    <property type="evidence" value="ECO:0007669"/>
    <property type="project" value="InterPro"/>
</dbReference>
<dbReference type="InterPro" id="IPR002885">
    <property type="entry name" value="PPR_rpt"/>
</dbReference>
<dbReference type="GO" id="GO:0005524">
    <property type="term" value="F:ATP binding"/>
    <property type="evidence" value="ECO:0007669"/>
    <property type="project" value="InterPro"/>
</dbReference>
<dbReference type="GO" id="GO:0005737">
    <property type="term" value="C:cytoplasm"/>
    <property type="evidence" value="ECO:0007669"/>
    <property type="project" value="InterPro"/>
</dbReference>
<dbReference type="InterPro" id="IPR011990">
    <property type="entry name" value="TPR-like_helical_dom_sf"/>
</dbReference>
<dbReference type="InterPro" id="IPR015944">
    <property type="entry name" value="Gly-tRNA-synth_bsu"/>
</dbReference>
<evidence type="ECO:0000313" key="3">
    <source>
        <dbReference type="EMBL" id="KAI5389052.1"/>
    </source>
</evidence>
<reference evidence="3 4" key="1">
    <citation type="journal article" date="2022" name="Nat. Genet.">
        <title>Improved pea reference genome and pan-genome highlight genomic features and evolutionary characteristics.</title>
        <authorList>
            <person name="Yang T."/>
            <person name="Liu R."/>
            <person name="Luo Y."/>
            <person name="Hu S."/>
            <person name="Wang D."/>
            <person name="Wang C."/>
            <person name="Pandey M.K."/>
            <person name="Ge S."/>
            <person name="Xu Q."/>
            <person name="Li N."/>
            <person name="Li G."/>
            <person name="Huang Y."/>
            <person name="Saxena R.K."/>
            <person name="Ji Y."/>
            <person name="Li M."/>
            <person name="Yan X."/>
            <person name="He Y."/>
            <person name="Liu Y."/>
            <person name="Wang X."/>
            <person name="Xiang C."/>
            <person name="Varshney R.K."/>
            <person name="Ding H."/>
            <person name="Gao S."/>
            <person name="Zong X."/>
        </authorList>
    </citation>
    <scope>NUCLEOTIDE SEQUENCE [LARGE SCALE GENOMIC DNA]</scope>
    <source>
        <strain evidence="3 4">cv. Zhongwan 6</strain>
    </source>
</reference>
<evidence type="ECO:0000256" key="2">
    <source>
        <dbReference type="PROSITE-ProRule" id="PRU00708"/>
    </source>
</evidence>
<evidence type="ECO:0000256" key="1">
    <source>
        <dbReference type="ARBA" id="ARBA00022737"/>
    </source>
</evidence>
<evidence type="ECO:0000313" key="4">
    <source>
        <dbReference type="Proteomes" id="UP001058974"/>
    </source>
</evidence>
<proteinExistence type="predicted"/>
<dbReference type="PROSITE" id="PS51375">
    <property type="entry name" value="PPR"/>
    <property type="match status" value="1"/>
</dbReference>
<dbReference type="AlphaFoldDB" id="A0A9D4VSU1"/>
<protein>
    <recommendedName>
        <fullName evidence="5">Pentatricopeptide repeat-containing protein</fullName>
    </recommendedName>
</protein>
<dbReference type="Pfam" id="PF02092">
    <property type="entry name" value="tRNA_synt_2f"/>
    <property type="match status" value="1"/>
</dbReference>
<dbReference type="Gene3D" id="1.25.40.10">
    <property type="entry name" value="Tetratricopeptide repeat domain"/>
    <property type="match status" value="1"/>
</dbReference>
<dbReference type="Proteomes" id="UP001058974">
    <property type="component" value="Chromosome 7"/>
</dbReference>
<evidence type="ECO:0008006" key="5">
    <source>
        <dbReference type="Google" id="ProtNLM"/>
    </source>
</evidence>
<dbReference type="GO" id="GO:0003723">
    <property type="term" value="F:RNA binding"/>
    <property type="evidence" value="ECO:0007669"/>
    <property type="project" value="InterPro"/>
</dbReference>
<dbReference type="NCBIfam" id="TIGR00756">
    <property type="entry name" value="PPR"/>
    <property type="match status" value="3"/>
</dbReference>
<gene>
    <name evidence="3" type="ORF">KIW84_074638</name>
</gene>
<dbReference type="GO" id="GO:0006426">
    <property type="term" value="P:glycyl-tRNA aminoacylation"/>
    <property type="evidence" value="ECO:0007669"/>
    <property type="project" value="InterPro"/>
</dbReference>
<dbReference type="Gramene" id="Psat07G0463800-T1">
    <property type="protein sequence ID" value="KAI5389052.1"/>
    <property type="gene ID" value="KIW84_074638"/>
</dbReference>
<organism evidence="3 4">
    <name type="scientific">Pisum sativum</name>
    <name type="common">Garden pea</name>
    <name type="synonym">Lathyrus oleraceus</name>
    <dbReference type="NCBI Taxonomy" id="3888"/>
    <lineage>
        <taxon>Eukaryota</taxon>
        <taxon>Viridiplantae</taxon>
        <taxon>Streptophyta</taxon>
        <taxon>Embryophyta</taxon>
        <taxon>Tracheophyta</taxon>
        <taxon>Spermatophyta</taxon>
        <taxon>Magnoliopsida</taxon>
        <taxon>eudicotyledons</taxon>
        <taxon>Gunneridae</taxon>
        <taxon>Pentapetalae</taxon>
        <taxon>rosids</taxon>
        <taxon>fabids</taxon>
        <taxon>Fabales</taxon>
        <taxon>Fabaceae</taxon>
        <taxon>Papilionoideae</taxon>
        <taxon>50 kb inversion clade</taxon>
        <taxon>NPAAA clade</taxon>
        <taxon>Hologalegina</taxon>
        <taxon>IRL clade</taxon>
        <taxon>Fabeae</taxon>
        <taxon>Lathyrus</taxon>
    </lineage>
</organism>
<dbReference type="PANTHER" id="PTHR47926">
    <property type="entry name" value="PENTATRICOPEPTIDE REPEAT-CONTAINING PROTEIN"/>
    <property type="match status" value="1"/>
</dbReference>
<comment type="caution">
    <text evidence="3">The sequence shown here is derived from an EMBL/GenBank/DDBJ whole genome shotgun (WGS) entry which is preliminary data.</text>
</comment>
<dbReference type="GO" id="GO:0009451">
    <property type="term" value="P:RNA modification"/>
    <property type="evidence" value="ECO:0007669"/>
    <property type="project" value="InterPro"/>
</dbReference>
<feature type="repeat" description="PPR" evidence="2">
    <location>
        <begin position="184"/>
        <end position="218"/>
    </location>
</feature>
<dbReference type="Pfam" id="PF13041">
    <property type="entry name" value="PPR_2"/>
    <property type="match status" value="1"/>
</dbReference>
<sequence>MELSTLSTSSNVMSGDGTTFDARLLDRLVVSIENLFTKQTEQEIEVRGPPVSKAFDQEGNPTKVVGVFSRKYAVPLDLVYRKVDGKTEYVYARIKESSRHAMEVLSEDLPATIAKFHFRRQCVGIHRKFDEALRYFGMMRRYGFEPDSVTITTAISSSALVDMYGKYGHLEMAIKVFDQMPKKSVFAWNSMIAGYGFKGKLLEALGLFSEMRQSSVEPDAIPFTSVLAACLQLAAIPYPFAVADAAYGLMINDGINQSILLIHKNPARNQLSACLNKAMHQDRGRSSYSGSKEIAKK</sequence>